<feature type="domain" description="PD-(D/E)XK endonuclease-like" evidence="1">
    <location>
        <begin position="24"/>
        <end position="243"/>
    </location>
</feature>
<dbReference type="Proteomes" id="UP000176253">
    <property type="component" value="Unassembled WGS sequence"/>
</dbReference>
<evidence type="ECO:0000259" key="1">
    <source>
        <dbReference type="Pfam" id="PF12705"/>
    </source>
</evidence>
<proteinExistence type="predicted"/>
<accession>A0A1F6A088</accession>
<protein>
    <recommendedName>
        <fullName evidence="1">PD-(D/E)XK endonuclease-like domain-containing protein</fullName>
    </recommendedName>
</protein>
<name>A0A1F6A088_9BACT</name>
<organism evidence="2 3">
    <name type="scientific">Candidatus Gottesmanbacteria bacterium RIFCSPHIGHO2_02_FULL_39_14</name>
    <dbReference type="NCBI Taxonomy" id="1798383"/>
    <lineage>
        <taxon>Bacteria</taxon>
        <taxon>Candidatus Gottesmaniibacteriota</taxon>
    </lineage>
</organism>
<reference evidence="2 3" key="1">
    <citation type="journal article" date="2016" name="Nat. Commun.">
        <title>Thousands of microbial genomes shed light on interconnected biogeochemical processes in an aquifer system.</title>
        <authorList>
            <person name="Anantharaman K."/>
            <person name="Brown C.T."/>
            <person name="Hug L.A."/>
            <person name="Sharon I."/>
            <person name="Castelle C.J."/>
            <person name="Probst A.J."/>
            <person name="Thomas B.C."/>
            <person name="Singh A."/>
            <person name="Wilkins M.J."/>
            <person name="Karaoz U."/>
            <person name="Brodie E.L."/>
            <person name="Williams K.H."/>
            <person name="Hubbard S.S."/>
            <person name="Banfield J.F."/>
        </authorList>
    </citation>
    <scope>NUCLEOTIDE SEQUENCE [LARGE SCALE GENOMIC DNA]</scope>
</reference>
<dbReference type="InterPro" id="IPR038726">
    <property type="entry name" value="PDDEXK_AddAB-type"/>
</dbReference>
<gene>
    <name evidence="2" type="ORF">A3D78_00740</name>
</gene>
<dbReference type="EMBL" id="MFJM01000022">
    <property type="protein sequence ID" value="OGG18128.1"/>
    <property type="molecule type" value="Genomic_DNA"/>
</dbReference>
<sequence length="254" mass="29721">MSRFYSVGIHRNNYHSQSLLPYKLSRTKIDLFLNCPRCFYLDRKLGISQPPGFPFSLNSAVDKLLKKEFDIHRANSASHPLMKTYGIDAVPFQHEDINNWRDPFKGIRYYHSDLNFDIYGAIDDVWINPSKELHIVDYKATAKDSEVTLDADWQIGYKRQMEIYQWLFHKNNFKVSHLGYFVYANGITDRKAFDGKLEFRVSILLYEGNFDWIETALRQLKDCLESDKIPQANPDCDFCLYRHSAHQAEDGASL</sequence>
<dbReference type="InterPro" id="IPR011604">
    <property type="entry name" value="PDDEXK-like_dom_sf"/>
</dbReference>
<dbReference type="STRING" id="1798383.A3D78_00740"/>
<evidence type="ECO:0000313" key="3">
    <source>
        <dbReference type="Proteomes" id="UP000176253"/>
    </source>
</evidence>
<dbReference type="Pfam" id="PF12705">
    <property type="entry name" value="PDDEXK_1"/>
    <property type="match status" value="1"/>
</dbReference>
<dbReference type="AlphaFoldDB" id="A0A1F6A088"/>
<evidence type="ECO:0000313" key="2">
    <source>
        <dbReference type="EMBL" id="OGG18128.1"/>
    </source>
</evidence>
<dbReference type="Gene3D" id="3.90.320.10">
    <property type="match status" value="1"/>
</dbReference>
<comment type="caution">
    <text evidence="2">The sequence shown here is derived from an EMBL/GenBank/DDBJ whole genome shotgun (WGS) entry which is preliminary data.</text>
</comment>